<keyword evidence="1" id="KW-1133">Transmembrane helix</keyword>
<reference evidence="2 3" key="1">
    <citation type="submission" date="2021-04" db="EMBL/GenBank/DDBJ databases">
        <authorList>
            <person name="De Guttry C."/>
            <person name="Zahm M."/>
            <person name="Klopp C."/>
            <person name="Cabau C."/>
            <person name="Louis A."/>
            <person name="Berthelot C."/>
            <person name="Parey E."/>
            <person name="Roest Crollius H."/>
            <person name="Montfort J."/>
            <person name="Robinson-Rechavi M."/>
            <person name="Bucao C."/>
            <person name="Bouchez O."/>
            <person name="Gislard M."/>
            <person name="Lluch J."/>
            <person name="Milhes M."/>
            <person name="Lampietro C."/>
            <person name="Lopez Roques C."/>
            <person name="Donnadieu C."/>
            <person name="Braasch I."/>
            <person name="Desvignes T."/>
            <person name="Postlethwait J."/>
            <person name="Bobe J."/>
            <person name="Wedekind C."/>
            <person name="Guiguen Y."/>
        </authorList>
    </citation>
    <scope>NUCLEOTIDE SEQUENCE [LARGE SCALE GENOMIC DNA]</scope>
    <source>
        <strain evidence="2">Cs_M1</strain>
        <tissue evidence="2">Blood</tissue>
    </source>
</reference>
<keyword evidence="1" id="KW-0472">Membrane</keyword>
<dbReference type="AlphaFoldDB" id="A0AAN8L1V5"/>
<accession>A0AAN8L1V5</accession>
<evidence type="ECO:0000313" key="2">
    <source>
        <dbReference type="EMBL" id="KAK6296981.1"/>
    </source>
</evidence>
<gene>
    <name evidence="2" type="ORF">J4Q44_G00331230</name>
</gene>
<comment type="caution">
    <text evidence="2">The sequence shown here is derived from an EMBL/GenBank/DDBJ whole genome shotgun (WGS) entry which is preliminary data.</text>
</comment>
<dbReference type="EMBL" id="JAGTTL010000032">
    <property type="protein sequence ID" value="KAK6296981.1"/>
    <property type="molecule type" value="Genomic_DNA"/>
</dbReference>
<name>A0AAN8L1V5_9TELE</name>
<keyword evidence="3" id="KW-1185">Reference proteome</keyword>
<proteinExistence type="predicted"/>
<protein>
    <submittedName>
        <fullName evidence="2">Uncharacterized protein</fullName>
    </submittedName>
</protein>
<dbReference type="Proteomes" id="UP001356427">
    <property type="component" value="Unassembled WGS sequence"/>
</dbReference>
<evidence type="ECO:0000313" key="3">
    <source>
        <dbReference type="Proteomes" id="UP001356427"/>
    </source>
</evidence>
<organism evidence="2 3">
    <name type="scientific">Coregonus suidteri</name>
    <dbReference type="NCBI Taxonomy" id="861788"/>
    <lineage>
        <taxon>Eukaryota</taxon>
        <taxon>Metazoa</taxon>
        <taxon>Chordata</taxon>
        <taxon>Craniata</taxon>
        <taxon>Vertebrata</taxon>
        <taxon>Euteleostomi</taxon>
        <taxon>Actinopterygii</taxon>
        <taxon>Neopterygii</taxon>
        <taxon>Teleostei</taxon>
        <taxon>Protacanthopterygii</taxon>
        <taxon>Salmoniformes</taxon>
        <taxon>Salmonidae</taxon>
        <taxon>Coregoninae</taxon>
        <taxon>Coregonus</taxon>
    </lineage>
</organism>
<evidence type="ECO:0000256" key="1">
    <source>
        <dbReference type="SAM" id="Phobius"/>
    </source>
</evidence>
<keyword evidence="1" id="KW-0812">Transmembrane</keyword>
<feature type="transmembrane region" description="Helical" evidence="1">
    <location>
        <begin position="66"/>
        <end position="88"/>
    </location>
</feature>
<sequence>MFDIHKVNLYYLLWYTCYERRVMEFDEMVGPLLFTFKSGVCLSVCVPCQCICVCLSCRAPVVRVRLYLVSFFFCWYFLNWFWMVAAAFSTGSVGLRGAAAHPLLHVVSFRLHVRRQGTAKVATATASVALGKRSEFTVCNNVAST</sequence>